<dbReference type="AlphaFoldDB" id="A0A7W6BLH8"/>
<gene>
    <name evidence="1" type="ORF">GGR05_000300</name>
</gene>
<organism evidence="1 2">
    <name type="scientific">Aureimonas phyllosphaerae</name>
    <dbReference type="NCBI Taxonomy" id="1166078"/>
    <lineage>
        <taxon>Bacteria</taxon>
        <taxon>Pseudomonadati</taxon>
        <taxon>Pseudomonadota</taxon>
        <taxon>Alphaproteobacteria</taxon>
        <taxon>Hyphomicrobiales</taxon>
        <taxon>Aurantimonadaceae</taxon>
        <taxon>Aureimonas</taxon>
    </lineage>
</organism>
<dbReference type="InterPro" id="IPR011250">
    <property type="entry name" value="OMP/PagP_B-barrel"/>
</dbReference>
<evidence type="ECO:0000313" key="2">
    <source>
        <dbReference type="Proteomes" id="UP000531216"/>
    </source>
</evidence>
<dbReference type="EMBL" id="JACIDO010000001">
    <property type="protein sequence ID" value="MBB3934189.1"/>
    <property type="molecule type" value="Genomic_DNA"/>
</dbReference>
<dbReference type="OrthoDB" id="7916126at2"/>
<comment type="caution">
    <text evidence="1">The sequence shown here is derived from an EMBL/GenBank/DDBJ whole genome shotgun (WGS) entry which is preliminary data.</text>
</comment>
<name>A0A7W6BLH8_9HYPH</name>
<dbReference type="Proteomes" id="UP000531216">
    <property type="component" value="Unassembled WGS sequence"/>
</dbReference>
<dbReference type="RefSeq" id="WP_090958858.1">
    <property type="nucleotide sequence ID" value="NZ_FOOA01000001.1"/>
</dbReference>
<accession>A0A7W6BLH8</accession>
<evidence type="ECO:0000313" key="1">
    <source>
        <dbReference type="EMBL" id="MBB3934189.1"/>
    </source>
</evidence>
<proteinExistence type="predicted"/>
<protein>
    <submittedName>
        <fullName evidence="1">Opacity protein-like surface antigen</fullName>
    </submittedName>
</protein>
<sequence>MGGGIEHKLTQSISVRAKGLYYDLENTTVYASDPVAFPGQRISYGFDNDGFIGRIGLAYSF</sequence>
<reference evidence="1 2" key="1">
    <citation type="submission" date="2020-08" db="EMBL/GenBank/DDBJ databases">
        <title>Genomic Encyclopedia of Type Strains, Phase IV (KMG-IV): sequencing the most valuable type-strain genomes for metagenomic binning, comparative biology and taxonomic classification.</title>
        <authorList>
            <person name="Goeker M."/>
        </authorList>
    </citation>
    <scope>NUCLEOTIDE SEQUENCE [LARGE SCALE GENOMIC DNA]</scope>
    <source>
        <strain evidence="1 2">DSM 25024</strain>
    </source>
</reference>
<keyword evidence="2" id="KW-1185">Reference proteome</keyword>
<dbReference type="SUPFAM" id="SSF56925">
    <property type="entry name" value="OMPA-like"/>
    <property type="match status" value="1"/>
</dbReference>